<keyword evidence="2 4" id="KW-0863">Zinc-finger</keyword>
<dbReference type="InterPro" id="IPR000571">
    <property type="entry name" value="Znf_CCCH"/>
</dbReference>
<feature type="domain" description="C3H1-type" evidence="6">
    <location>
        <begin position="104"/>
        <end position="131"/>
    </location>
</feature>
<dbReference type="Pfam" id="PF18044">
    <property type="entry name" value="zf-CCCH_4"/>
    <property type="match status" value="1"/>
</dbReference>
<evidence type="ECO:0000259" key="6">
    <source>
        <dbReference type="PROSITE" id="PS50103"/>
    </source>
</evidence>
<evidence type="ECO:0000256" key="5">
    <source>
        <dbReference type="SAM" id="MobiDB-lite"/>
    </source>
</evidence>
<reference evidence="7" key="1">
    <citation type="submission" date="2022-03" db="EMBL/GenBank/DDBJ databases">
        <authorList>
            <person name="Martin H S."/>
        </authorList>
    </citation>
    <scope>NUCLEOTIDE SEQUENCE</scope>
</reference>
<dbReference type="SUPFAM" id="SSF90229">
    <property type="entry name" value="CCCH zinc finger"/>
    <property type="match status" value="1"/>
</dbReference>
<evidence type="ECO:0000256" key="4">
    <source>
        <dbReference type="PROSITE-ProRule" id="PRU00723"/>
    </source>
</evidence>
<dbReference type="Gene3D" id="3.30.1370.210">
    <property type="match status" value="1"/>
</dbReference>
<evidence type="ECO:0000256" key="3">
    <source>
        <dbReference type="ARBA" id="ARBA00022833"/>
    </source>
</evidence>
<feature type="non-terminal residue" evidence="7">
    <location>
        <position position="216"/>
    </location>
</feature>
<evidence type="ECO:0000313" key="8">
    <source>
        <dbReference type="Proteomes" id="UP000837857"/>
    </source>
</evidence>
<dbReference type="Proteomes" id="UP000837857">
    <property type="component" value="Chromosome 7"/>
</dbReference>
<dbReference type="InterPro" id="IPR041367">
    <property type="entry name" value="Znf-CCCH_4"/>
</dbReference>
<keyword evidence="1 4" id="KW-0479">Metal-binding</keyword>
<dbReference type="PROSITE" id="PS50103">
    <property type="entry name" value="ZF_C3H1"/>
    <property type="match status" value="1"/>
</dbReference>
<protein>
    <recommendedName>
        <fullName evidence="6">C3H1-type domain-containing protein</fullName>
    </recommendedName>
</protein>
<evidence type="ECO:0000313" key="7">
    <source>
        <dbReference type="EMBL" id="CAH2074459.1"/>
    </source>
</evidence>
<evidence type="ECO:0000256" key="2">
    <source>
        <dbReference type="ARBA" id="ARBA00022771"/>
    </source>
</evidence>
<sequence length="216" mass="24169">MLSLSVHIQTLSDTYKYSLTRRPSLIDYGSSSSSDAEEDDIMDEDKYTKDENSHKPKLPKPTLGENHLHTSVFSNPFVEAELAKAAILEKHVKMVPGKDNTQMINGKKICWNYRKGRCRFGHNCKYAHDSDIQKTVEELEAEKQKLKTVVCEGTGTMSSAPPPQVVLEASSATDDDVWEGGSNKKKKRPGLSSGLVPGKKIIKMYKEQKLKDVINK</sequence>
<feature type="region of interest" description="Disordered" evidence="5">
    <location>
        <begin position="170"/>
        <end position="196"/>
    </location>
</feature>
<keyword evidence="3 4" id="KW-0862">Zinc</keyword>
<feature type="zinc finger region" description="C3H1-type" evidence="4">
    <location>
        <begin position="104"/>
        <end position="131"/>
    </location>
</feature>
<organism evidence="7 8">
    <name type="scientific">Iphiclides podalirius</name>
    <name type="common">scarce swallowtail</name>
    <dbReference type="NCBI Taxonomy" id="110791"/>
    <lineage>
        <taxon>Eukaryota</taxon>
        <taxon>Metazoa</taxon>
        <taxon>Ecdysozoa</taxon>
        <taxon>Arthropoda</taxon>
        <taxon>Hexapoda</taxon>
        <taxon>Insecta</taxon>
        <taxon>Pterygota</taxon>
        <taxon>Neoptera</taxon>
        <taxon>Endopterygota</taxon>
        <taxon>Lepidoptera</taxon>
        <taxon>Glossata</taxon>
        <taxon>Ditrysia</taxon>
        <taxon>Papilionoidea</taxon>
        <taxon>Papilionidae</taxon>
        <taxon>Papilioninae</taxon>
        <taxon>Iphiclides</taxon>
    </lineage>
</organism>
<accession>A0ABN8J1R6</accession>
<gene>
    <name evidence="7" type="ORF">IPOD504_LOCUS16085</name>
</gene>
<dbReference type="EMBL" id="OW152819">
    <property type="protein sequence ID" value="CAH2074459.1"/>
    <property type="molecule type" value="Genomic_DNA"/>
</dbReference>
<keyword evidence="8" id="KW-1185">Reference proteome</keyword>
<proteinExistence type="predicted"/>
<feature type="region of interest" description="Disordered" evidence="5">
    <location>
        <begin position="47"/>
        <end position="66"/>
    </location>
</feature>
<name>A0ABN8J1R6_9NEOP</name>
<evidence type="ECO:0000256" key="1">
    <source>
        <dbReference type="ARBA" id="ARBA00022723"/>
    </source>
</evidence>
<dbReference type="InterPro" id="IPR036855">
    <property type="entry name" value="Znf_CCCH_sf"/>
</dbReference>